<reference evidence="2" key="1">
    <citation type="submission" date="2024-01" db="EMBL/GenBank/DDBJ databases">
        <title>First draft genome sequence data of TA4-1, the type strain of Gram-positive actinobacterium Streptomyces chiangmaiensis.</title>
        <authorList>
            <person name="Yasawong M."/>
            <person name="Nantapong N."/>
        </authorList>
    </citation>
    <scope>NUCLEOTIDE SEQUENCE</scope>
    <source>
        <strain evidence="2">TA4-1</strain>
    </source>
</reference>
<sequence length="61" mass="6240">MACQPSSTALPACSPSGIALLLVLITTFGISERDTLKTWTVLESVLSVAGFAVAAVVSVFV</sequence>
<keyword evidence="1" id="KW-1133">Transmembrane helix</keyword>
<keyword evidence="3" id="KW-1185">Reference proteome</keyword>
<feature type="transmembrane region" description="Helical" evidence="1">
    <location>
        <begin position="12"/>
        <end position="30"/>
    </location>
</feature>
<name>A0ABU7FAZ5_9ACTN</name>
<feature type="transmembrane region" description="Helical" evidence="1">
    <location>
        <begin position="36"/>
        <end position="60"/>
    </location>
</feature>
<evidence type="ECO:0000313" key="2">
    <source>
        <dbReference type="EMBL" id="MED7821146.1"/>
    </source>
</evidence>
<protein>
    <submittedName>
        <fullName evidence="2">Uncharacterized protein</fullName>
    </submittedName>
</protein>
<accession>A0ABU7FAZ5</accession>
<dbReference type="Proteomes" id="UP001333996">
    <property type="component" value="Unassembled WGS sequence"/>
</dbReference>
<proteinExistence type="predicted"/>
<dbReference type="RefSeq" id="WP_329505111.1">
    <property type="nucleotide sequence ID" value="NZ_BAAAYZ010000211.1"/>
</dbReference>
<comment type="caution">
    <text evidence="2">The sequence shown here is derived from an EMBL/GenBank/DDBJ whole genome shotgun (WGS) entry which is preliminary data.</text>
</comment>
<keyword evidence="1" id="KW-0812">Transmembrane</keyword>
<gene>
    <name evidence="2" type="ORF">VXC91_03905</name>
</gene>
<dbReference type="EMBL" id="JAYWVC010000006">
    <property type="protein sequence ID" value="MED7821146.1"/>
    <property type="molecule type" value="Genomic_DNA"/>
</dbReference>
<evidence type="ECO:0000256" key="1">
    <source>
        <dbReference type="SAM" id="Phobius"/>
    </source>
</evidence>
<organism evidence="2 3">
    <name type="scientific">Streptomyces chiangmaiensis</name>
    <dbReference type="NCBI Taxonomy" id="766497"/>
    <lineage>
        <taxon>Bacteria</taxon>
        <taxon>Bacillati</taxon>
        <taxon>Actinomycetota</taxon>
        <taxon>Actinomycetes</taxon>
        <taxon>Kitasatosporales</taxon>
        <taxon>Streptomycetaceae</taxon>
        <taxon>Streptomyces</taxon>
    </lineage>
</organism>
<keyword evidence="1" id="KW-0472">Membrane</keyword>
<evidence type="ECO:0000313" key="3">
    <source>
        <dbReference type="Proteomes" id="UP001333996"/>
    </source>
</evidence>